<sequence length="518" mass="57248">MFFSLSQHSAGVHDSLFHYNVTRPYPYRWFTPVVIFAFIIATVLFSLLNFVSNGYNLTVETTNDPNTTLTASTWISKWPSALTSRLQATCQATEVPLQSQLFTNQSALTYSLTGVRAGYEDDDVVSSLWYLNNPIEECTISAVTISMEAIDAQANQFAFAEWNLDVKVYASCTITRPDGVNNFNLTASYNYVPVDVDMSTGLASPFLGSVFRSRNKEKRASLWWGESCMSMYWAYLSRTMQDIRASMSGSDIYAIRKGFITFRTRNPPPSDITSLDFWDADYRFIVDLGAGRFNVITWPTMNTAGQRIAPVASLVDSETYPNVWLMADTLAKTSASTVLTDLGQTSPAFPNILADTHLLEYFTANFSTAIQHIANAHPGPETSNYSAAKGTTGPLGVTPSVFSRTYICQVPKVKSTGNLIVSILIADLVFLQALWNIFKLVVDAWVLPRNPDTNVCQGCLAKGSRGSQANFVDEDFDAVGETGVPLTRIKPSKKAGGMHRIPFHRQSSSQYGLLEQVS</sequence>
<protein>
    <submittedName>
        <fullName evidence="1">Uncharacterized protein</fullName>
    </submittedName>
</protein>
<evidence type="ECO:0000313" key="2">
    <source>
        <dbReference type="Proteomes" id="UP001172386"/>
    </source>
</evidence>
<reference evidence="1" key="1">
    <citation type="submission" date="2022-10" db="EMBL/GenBank/DDBJ databases">
        <title>Culturing micro-colonial fungi from biological soil crusts in the Mojave desert and describing Neophaeococcomyces mojavensis, and introducing the new genera and species Taxawa tesnikishii.</title>
        <authorList>
            <person name="Kurbessoian T."/>
            <person name="Stajich J.E."/>
        </authorList>
    </citation>
    <scope>NUCLEOTIDE SEQUENCE</scope>
    <source>
        <strain evidence="1">JES_112</strain>
    </source>
</reference>
<name>A0ACC3AKF9_9EURO</name>
<accession>A0ACC3AKF9</accession>
<organism evidence="1 2">
    <name type="scientific">Neophaeococcomyces mojaviensis</name>
    <dbReference type="NCBI Taxonomy" id="3383035"/>
    <lineage>
        <taxon>Eukaryota</taxon>
        <taxon>Fungi</taxon>
        <taxon>Dikarya</taxon>
        <taxon>Ascomycota</taxon>
        <taxon>Pezizomycotina</taxon>
        <taxon>Eurotiomycetes</taxon>
        <taxon>Chaetothyriomycetidae</taxon>
        <taxon>Chaetothyriales</taxon>
        <taxon>Chaetothyriales incertae sedis</taxon>
        <taxon>Neophaeococcomyces</taxon>
    </lineage>
</organism>
<keyword evidence="2" id="KW-1185">Reference proteome</keyword>
<dbReference type="EMBL" id="JAPDRQ010000003">
    <property type="protein sequence ID" value="KAJ9664404.1"/>
    <property type="molecule type" value="Genomic_DNA"/>
</dbReference>
<evidence type="ECO:0000313" key="1">
    <source>
        <dbReference type="EMBL" id="KAJ9664404.1"/>
    </source>
</evidence>
<comment type="caution">
    <text evidence="1">The sequence shown here is derived from an EMBL/GenBank/DDBJ whole genome shotgun (WGS) entry which is preliminary data.</text>
</comment>
<gene>
    <name evidence="1" type="ORF">H2198_000333</name>
</gene>
<proteinExistence type="predicted"/>
<dbReference type="Proteomes" id="UP001172386">
    <property type="component" value="Unassembled WGS sequence"/>
</dbReference>